<keyword evidence="1" id="KW-0472">Membrane</keyword>
<organism evidence="2 3">
    <name type="scientific">Nonlabens xylanidelens</name>
    <dbReference type="NCBI Taxonomy" id="191564"/>
    <lineage>
        <taxon>Bacteria</taxon>
        <taxon>Pseudomonadati</taxon>
        <taxon>Bacteroidota</taxon>
        <taxon>Flavobacteriia</taxon>
        <taxon>Flavobacteriales</taxon>
        <taxon>Flavobacteriaceae</taxon>
        <taxon>Nonlabens</taxon>
    </lineage>
</organism>
<evidence type="ECO:0000313" key="3">
    <source>
        <dbReference type="Proteomes" id="UP000239002"/>
    </source>
</evidence>
<dbReference type="InterPro" id="IPR022134">
    <property type="entry name" value="DUF3667"/>
</dbReference>
<dbReference type="Pfam" id="PF12412">
    <property type="entry name" value="DUF3667"/>
    <property type="match status" value="1"/>
</dbReference>
<feature type="transmembrane region" description="Helical" evidence="1">
    <location>
        <begin position="132"/>
        <end position="152"/>
    </location>
</feature>
<keyword evidence="3" id="KW-1185">Reference proteome</keyword>
<feature type="transmembrane region" description="Helical" evidence="1">
    <location>
        <begin position="70"/>
        <end position="88"/>
    </location>
</feature>
<keyword evidence="1" id="KW-0812">Transmembrane</keyword>
<evidence type="ECO:0000313" key="2">
    <source>
        <dbReference type="EMBL" id="PPK93590.1"/>
    </source>
</evidence>
<dbReference type="AlphaFoldDB" id="A0A2S6IHD1"/>
<evidence type="ECO:0000256" key="1">
    <source>
        <dbReference type="SAM" id="Phobius"/>
    </source>
</evidence>
<proteinExistence type="predicted"/>
<sequence length="262" mass="30388">MIYLEQNFCSHCGAKWLENRITMKQVTHDFTDMYLGIDTKFFRTFIDLFKKPEAVILGYMNGRRVNYMDAMRYLLLALFVTGIYTFVLKNTGAFDQILASQQEVYSQMNYSPEQMEMTNKFNEEFGKYAFDFQGFFLLLTIPFLALIARISLWGKRYFNFTEQMVFYMYAYGHSVIVTTPFTIITVLIFPQAVMYVGFVGFPLLIIYIIYCYKRCFNLDNQSLILKALISVLVSITLMIVVGIILGILSILIGIILRTTGVV</sequence>
<protein>
    <submittedName>
        <fullName evidence="2">Uncharacterized protein DUF3667</fullName>
    </submittedName>
</protein>
<name>A0A2S6IHD1_9FLAO</name>
<reference evidence="2 3" key="1">
    <citation type="submission" date="2018-02" db="EMBL/GenBank/DDBJ databases">
        <title>Genomic Encyclopedia of Archaeal and Bacterial Type Strains, Phase II (KMG-II): from individual species to whole genera.</title>
        <authorList>
            <person name="Goeker M."/>
        </authorList>
    </citation>
    <scope>NUCLEOTIDE SEQUENCE [LARGE SCALE GENOMIC DNA]</scope>
    <source>
        <strain evidence="2 3">DSM 16809</strain>
    </source>
</reference>
<feature type="transmembrane region" description="Helical" evidence="1">
    <location>
        <begin position="195"/>
        <end position="212"/>
    </location>
</feature>
<gene>
    <name evidence="2" type="ORF">LY01_02373</name>
</gene>
<comment type="caution">
    <text evidence="2">The sequence shown here is derived from an EMBL/GenBank/DDBJ whole genome shotgun (WGS) entry which is preliminary data.</text>
</comment>
<dbReference type="Proteomes" id="UP000239002">
    <property type="component" value="Unassembled WGS sequence"/>
</dbReference>
<feature type="transmembrane region" description="Helical" evidence="1">
    <location>
        <begin position="224"/>
        <end position="256"/>
    </location>
</feature>
<accession>A0A2S6IHD1</accession>
<keyword evidence="1" id="KW-1133">Transmembrane helix</keyword>
<dbReference type="EMBL" id="PTJE01000006">
    <property type="protein sequence ID" value="PPK93590.1"/>
    <property type="molecule type" value="Genomic_DNA"/>
</dbReference>
<feature type="transmembrane region" description="Helical" evidence="1">
    <location>
        <begin position="164"/>
        <end position="189"/>
    </location>
</feature>